<dbReference type="EMBL" id="KN838771">
    <property type="protein sequence ID" value="KIJ94984.1"/>
    <property type="molecule type" value="Genomic_DNA"/>
</dbReference>
<evidence type="ECO:0000256" key="1">
    <source>
        <dbReference type="SAM" id="MobiDB-lite"/>
    </source>
</evidence>
<dbReference type="OrthoDB" id="5541786at2759"/>
<sequence>MQHNEGIPGIFFKFNLDPLAITQHQRTTTSLQLIRCVGVIGRVFVCMGYAIRITTRASGSSERRRPIARNRRGRSIRSQSGTQIEMGRGRTPGSTQERRDGPSGEWLDFGRTEHDSPLLRARCIRTSFLQLSIPFPATRQWPLVMERG</sequence>
<name>A0A0C9WJN1_9AGAR</name>
<feature type="region of interest" description="Disordered" evidence="1">
    <location>
        <begin position="58"/>
        <end position="110"/>
    </location>
</feature>
<reference evidence="3 4" key="1">
    <citation type="submission" date="2014-04" db="EMBL/GenBank/DDBJ databases">
        <authorList>
            <consortium name="DOE Joint Genome Institute"/>
            <person name="Kuo A."/>
            <person name="Kohler A."/>
            <person name="Nagy L.G."/>
            <person name="Floudas D."/>
            <person name="Copeland A."/>
            <person name="Barry K.W."/>
            <person name="Cichocki N."/>
            <person name="Veneault-Fourrey C."/>
            <person name="LaButti K."/>
            <person name="Lindquist E.A."/>
            <person name="Lipzen A."/>
            <person name="Lundell T."/>
            <person name="Morin E."/>
            <person name="Murat C."/>
            <person name="Sun H."/>
            <person name="Tunlid A."/>
            <person name="Henrissat B."/>
            <person name="Grigoriev I.V."/>
            <person name="Hibbett D.S."/>
            <person name="Martin F."/>
            <person name="Nordberg H.P."/>
            <person name="Cantor M.N."/>
            <person name="Hua S.X."/>
        </authorList>
    </citation>
    <scope>NUCLEOTIDE SEQUENCE [LARGE SCALE GENOMIC DNA]</scope>
    <source>
        <strain evidence="3 4">LaAM-08-1</strain>
    </source>
</reference>
<reference evidence="4" key="2">
    <citation type="submission" date="2015-01" db="EMBL/GenBank/DDBJ databases">
        <title>Evolutionary Origins and Diversification of the Mycorrhizal Mutualists.</title>
        <authorList>
            <consortium name="DOE Joint Genome Institute"/>
            <consortium name="Mycorrhizal Genomics Consortium"/>
            <person name="Kohler A."/>
            <person name="Kuo A."/>
            <person name="Nagy L.G."/>
            <person name="Floudas D."/>
            <person name="Copeland A."/>
            <person name="Barry K.W."/>
            <person name="Cichocki N."/>
            <person name="Veneault-Fourrey C."/>
            <person name="LaButti K."/>
            <person name="Lindquist E.A."/>
            <person name="Lipzen A."/>
            <person name="Lundell T."/>
            <person name="Morin E."/>
            <person name="Murat C."/>
            <person name="Riley R."/>
            <person name="Ohm R."/>
            <person name="Sun H."/>
            <person name="Tunlid A."/>
            <person name="Henrissat B."/>
            <person name="Grigoriev I.V."/>
            <person name="Hibbett D.S."/>
            <person name="Martin F."/>
        </authorList>
    </citation>
    <scope>NUCLEOTIDE SEQUENCE [LARGE SCALE GENOMIC DNA]</scope>
    <source>
        <strain evidence="4">LaAM-08-1</strain>
    </source>
</reference>
<evidence type="ECO:0000259" key="2">
    <source>
        <dbReference type="Pfam" id="PF07970"/>
    </source>
</evidence>
<dbReference type="InterPro" id="IPR012936">
    <property type="entry name" value="Erv_C"/>
</dbReference>
<feature type="domain" description="Endoplasmic reticulum vesicle transporter C-terminal" evidence="2">
    <location>
        <begin position="3"/>
        <end position="48"/>
    </location>
</feature>
<protein>
    <submittedName>
        <fullName evidence="3">Unplaced genomic scaffold K443scaffold_236, whole genome shotgun sequence</fullName>
    </submittedName>
</protein>
<organism evidence="3 4">
    <name type="scientific">Laccaria amethystina LaAM-08-1</name>
    <dbReference type="NCBI Taxonomy" id="1095629"/>
    <lineage>
        <taxon>Eukaryota</taxon>
        <taxon>Fungi</taxon>
        <taxon>Dikarya</taxon>
        <taxon>Basidiomycota</taxon>
        <taxon>Agaricomycotina</taxon>
        <taxon>Agaricomycetes</taxon>
        <taxon>Agaricomycetidae</taxon>
        <taxon>Agaricales</taxon>
        <taxon>Agaricineae</taxon>
        <taxon>Hydnangiaceae</taxon>
        <taxon>Laccaria</taxon>
    </lineage>
</organism>
<dbReference type="AlphaFoldDB" id="A0A0C9WJN1"/>
<feature type="compositionally biased region" description="Basic residues" evidence="1">
    <location>
        <begin position="66"/>
        <end position="75"/>
    </location>
</feature>
<evidence type="ECO:0000313" key="3">
    <source>
        <dbReference type="EMBL" id="KIJ94984.1"/>
    </source>
</evidence>
<dbReference type="Pfam" id="PF07970">
    <property type="entry name" value="COPIIcoated_ERV"/>
    <property type="match status" value="1"/>
</dbReference>
<feature type="compositionally biased region" description="Basic and acidic residues" evidence="1">
    <location>
        <begin position="96"/>
        <end position="110"/>
    </location>
</feature>
<proteinExistence type="predicted"/>
<accession>A0A0C9WJN1</accession>
<dbReference type="HOGENOM" id="CLU_1759109_0_0_1"/>
<dbReference type="STRING" id="1095629.A0A0C9WJN1"/>
<dbReference type="Proteomes" id="UP000054477">
    <property type="component" value="Unassembled WGS sequence"/>
</dbReference>
<gene>
    <name evidence="3" type="ORF">K443DRAFT_340346</name>
</gene>
<evidence type="ECO:0000313" key="4">
    <source>
        <dbReference type="Proteomes" id="UP000054477"/>
    </source>
</evidence>
<keyword evidence="4" id="KW-1185">Reference proteome</keyword>